<proteinExistence type="predicted"/>
<accession>A0A8S5TAU5</accession>
<evidence type="ECO:0000313" key="1">
    <source>
        <dbReference type="EMBL" id="DAF60436.1"/>
    </source>
</evidence>
<protein>
    <submittedName>
        <fullName evidence="1">Uncharacterized protein</fullName>
    </submittedName>
</protein>
<organism evidence="1">
    <name type="scientific">Siphoviridae sp. ctmHK36</name>
    <dbReference type="NCBI Taxonomy" id="2827931"/>
    <lineage>
        <taxon>Viruses</taxon>
        <taxon>Duplodnaviria</taxon>
        <taxon>Heunggongvirae</taxon>
        <taxon>Uroviricota</taxon>
        <taxon>Caudoviricetes</taxon>
    </lineage>
</organism>
<sequence length="67" mass="8139">MELVQILRELRQEKRDKRVKPEIIPLKSISERYGKDPLPELRKLWERGLVKNCITLNKDLCFYYYGD</sequence>
<dbReference type="EMBL" id="BK032788">
    <property type="protein sequence ID" value="DAF60436.1"/>
    <property type="molecule type" value="Genomic_DNA"/>
</dbReference>
<name>A0A8S5TAU5_9CAUD</name>
<reference evidence="1" key="1">
    <citation type="journal article" date="2021" name="Proc. Natl. Acad. Sci. U.S.A.">
        <title>A Catalog of Tens of Thousands of Viruses from Human Metagenomes Reveals Hidden Associations with Chronic Diseases.</title>
        <authorList>
            <person name="Tisza M.J."/>
            <person name="Buck C.B."/>
        </authorList>
    </citation>
    <scope>NUCLEOTIDE SEQUENCE</scope>
    <source>
        <strain evidence="1">CtmHK36</strain>
    </source>
</reference>